<dbReference type="RefSeq" id="WP_076200215.1">
    <property type="nucleotide sequence ID" value="NZ_CP019236.1"/>
</dbReference>
<dbReference type="OrthoDB" id="9813612at2"/>
<feature type="domain" description="Aminotransferase class I/classII large" evidence="4">
    <location>
        <begin position="32"/>
        <end position="416"/>
    </location>
</feature>
<evidence type="ECO:0000256" key="3">
    <source>
        <dbReference type="ARBA" id="ARBA00022679"/>
    </source>
</evidence>
<dbReference type="Proteomes" id="UP000186609">
    <property type="component" value="Chromosome"/>
</dbReference>
<comment type="cofactor">
    <cofactor evidence="1">
        <name>pyridoxal 5'-phosphate</name>
        <dbReference type="ChEBI" id="CHEBI:597326"/>
    </cofactor>
</comment>
<dbReference type="InterPro" id="IPR050881">
    <property type="entry name" value="LL-DAP_aminotransferase"/>
</dbReference>
<dbReference type="GO" id="GO:0009016">
    <property type="term" value="F:succinyldiaminopimelate transaminase activity"/>
    <property type="evidence" value="ECO:0007669"/>
    <property type="project" value="InterPro"/>
</dbReference>
<dbReference type="GO" id="GO:0030170">
    <property type="term" value="F:pyridoxal phosphate binding"/>
    <property type="evidence" value="ECO:0007669"/>
    <property type="project" value="InterPro"/>
</dbReference>
<evidence type="ECO:0000313" key="6">
    <source>
        <dbReference type="Proteomes" id="UP000186609"/>
    </source>
</evidence>
<dbReference type="EMBL" id="CP019236">
    <property type="protein sequence ID" value="APW38336.1"/>
    <property type="molecule type" value="Genomic_DNA"/>
</dbReference>
<dbReference type="InterPro" id="IPR015424">
    <property type="entry name" value="PyrdxlP-dep_Trfase"/>
</dbReference>
<dbReference type="PANTHER" id="PTHR42832:SF3">
    <property type="entry name" value="L-GLUTAMINE--4-(METHYLSULFANYL)-2-OXOBUTANOATE AMINOTRANSFERASE"/>
    <property type="match status" value="1"/>
</dbReference>
<dbReference type="InterPro" id="IPR019878">
    <property type="entry name" value="DapC_beta/gammaproteobac"/>
</dbReference>
<sequence>MNPLLAKLQPYPFERLKQLFASVTPNPAYRPISLGIGEPKHATPPFLQQAMAAAITSPIASSGASSGLAAYPATAGDPALRQSFTDWLQRRYHLKLDPATQVLPVNGSREALFAFAQTVIDPSRTDATVVCPNPFYQIYEGATLLAGATPWYAPSDPARNFAVDWDSVPAEVWARTQLLFVCSPGNPTGAVMPLAEWEKLFALSDRHGFVIASDECYSEIYFRDEPPLGGLEAAFKLGRKDFRNIVAFTSLSKRSNVPGLRSGFVAGDAALMKQFLLYRTYHGSAMSPVVQAASIAAWNEESHVVDNRAQYRAKFAEVTPLLAEVMDVALPDAGFYLWAEVPGPAIVDGLDSDAAFARDLLAAYNVTVLPGSYLARETAGPADADGHPTTLNPGRQRIRMALVAETAECAEAAKRIVQFVKARA</sequence>
<evidence type="ECO:0000256" key="1">
    <source>
        <dbReference type="ARBA" id="ARBA00001933"/>
    </source>
</evidence>
<accession>A0A1P8JX56</accession>
<dbReference type="AlphaFoldDB" id="A0A1P8JX56"/>
<protein>
    <submittedName>
        <fullName evidence="5">Succinyldiaminopimelate transaminase</fullName>
    </submittedName>
</protein>
<keyword evidence="3" id="KW-0808">Transferase</keyword>
<evidence type="ECO:0000259" key="4">
    <source>
        <dbReference type="Pfam" id="PF00155"/>
    </source>
</evidence>
<dbReference type="InterPro" id="IPR015422">
    <property type="entry name" value="PyrdxlP-dep_Trfase_small"/>
</dbReference>
<dbReference type="GO" id="GO:0009089">
    <property type="term" value="P:lysine biosynthetic process via diaminopimelate"/>
    <property type="evidence" value="ECO:0007669"/>
    <property type="project" value="InterPro"/>
</dbReference>
<dbReference type="NCBIfam" id="TIGR03538">
    <property type="entry name" value="DapC_gpp"/>
    <property type="match status" value="1"/>
</dbReference>
<evidence type="ECO:0000256" key="2">
    <source>
        <dbReference type="ARBA" id="ARBA00022576"/>
    </source>
</evidence>
<keyword evidence="6" id="KW-1185">Reference proteome</keyword>
<dbReference type="SUPFAM" id="SSF53383">
    <property type="entry name" value="PLP-dependent transferases"/>
    <property type="match status" value="1"/>
</dbReference>
<dbReference type="CDD" id="cd00609">
    <property type="entry name" value="AAT_like"/>
    <property type="match status" value="1"/>
</dbReference>
<gene>
    <name evidence="5" type="ORF">RD110_14990</name>
</gene>
<dbReference type="InterPro" id="IPR015421">
    <property type="entry name" value="PyrdxlP-dep_Trfase_major"/>
</dbReference>
<dbReference type="KEGG" id="rhy:RD110_14990"/>
<proteinExistence type="predicted"/>
<keyword evidence="2" id="KW-0032">Aminotransferase</keyword>
<dbReference type="Gene3D" id="3.90.1150.10">
    <property type="entry name" value="Aspartate Aminotransferase, domain 1"/>
    <property type="match status" value="1"/>
</dbReference>
<reference evidence="5 6" key="1">
    <citation type="submission" date="2017-01" db="EMBL/GenBank/DDBJ databases">
        <authorList>
            <person name="Mah S.A."/>
            <person name="Swanson W.J."/>
            <person name="Moy G.W."/>
            <person name="Vacquier V.D."/>
        </authorList>
    </citation>
    <scope>NUCLEOTIDE SEQUENCE [LARGE SCALE GENOMIC DNA]</scope>
    <source>
        <strain evidence="5 6">DCY110</strain>
    </source>
</reference>
<dbReference type="STRING" id="1842727.RD110_14990"/>
<dbReference type="Pfam" id="PF00155">
    <property type="entry name" value="Aminotran_1_2"/>
    <property type="match status" value="1"/>
</dbReference>
<organism evidence="5 6">
    <name type="scientific">Rhodoferax koreensis</name>
    <dbReference type="NCBI Taxonomy" id="1842727"/>
    <lineage>
        <taxon>Bacteria</taxon>
        <taxon>Pseudomonadati</taxon>
        <taxon>Pseudomonadota</taxon>
        <taxon>Betaproteobacteria</taxon>
        <taxon>Burkholderiales</taxon>
        <taxon>Comamonadaceae</taxon>
        <taxon>Rhodoferax</taxon>
    </lineage>
</organism>
<dbReference type="InterPro" id="IPR004839">
    <property type="entry name" value="Aminotransferase_I/II_large"/>
</dbReference>
<dbReference type="Gene3D" id="3.40.640.10">
    <property type="entry name" value="Type I PLP-dependent aspartate aminotransferase-like (Major domain)"/>
    <property type="match status" value="1"/>
</dbReference>
<dbReference type="PANTHER" id="PTHR42832">
    <property type="entry name" value="AMINO ACID AMINOTRANSFERASE"/>
    <property type="match status" value="1"/>
</dbReference>
<evidence type="ECO:0000313" key="5">
    <source>
        <dbReference type="EMBL" id="APW38336.1"/>
    </source>
</evidence>
<name>A0A1P8JX56_9BURK</name>